<dbReference type="Pfam" id="PF01249">
    <property type="entry name" value="Ribosomal_S21e"/>
    <property type="match status" value="1"/>
</dbReference>
<protein>
    <recommendedName>
        <fullName evidence="4">40S ribosomal protein S21</fullName>
    </recommendedName>
</protein>
<evidence type="ECO:0000313" key="5">
    <source>
        <dbReference type="EMBL" id="CED82774.1"/>
    </source>
</evidence>
<dbReference type="EMBL" id="LN483142">
    <property type="protein sequence ID" value="CED82774.1"/>
    <property type="molecule type" value="Genomic_DNA"/>
</dbReference>
<evidence type="ECO:0000256" key="3">
    <source>
        <dbReference type="ARBA" id="ARBA00023274"/>
    </source>
</evidence>
<dbReference type="InterPro" id="IPR018279">
    <property type="entry name" value="Ribosomal_eS21_CS"/>
</dbReference>
<sequence>MENDQGVLVDLYVPRKCSATGRLINAKDHASIQITIVDVDNEGKAIKTGGTTIALVGQVRSQAEADDSINRLATKAGLLKNVWSYSK</sequence>
<comment type="function">
    <text evidence="4">Required for the processing of the 20S rRNA-precursor to mature 18S rRNA in a late step of the maturation of 40S ribosomal subunits. Has a physiological role leading to 18S rRNA stability.</text>
</comment>
<organism evidence="5">
    <name type="scientific">Phaffia rhodozyma</name>
    <name type="common">Yeast</name>
    <name type="synonym">Xanthophyllomyces dendrorhous</name>
    <dbReference type="NCBI Taxonomy" id="264483"/>
    <lineage>
        <taxon>Eukaryota</taxon>
        <taxon>Fungi</taxon>
        <taxon>Dikarya</taxon>
        <taxon>Basidiomycota</taxon>
        <taxon>Agaricomycotina</taxon>
        <taxon>Tremellomycetes</taxon>
        <taxon>Cystofilobasidiales</taxon>
        <taxon>Mrakiaceae</taxon>
        <taxon>Phaffia</taxon>
    </lineage>
</organism>
<keyword evidence="4" id="KW-0963">Cytoplasm</keyword>
<keyword evidence="4" id="KW-0698">rRNA processing</keyword>
<dbReference type="Gene3D" id="3.30.1230.20">
    <property type="match status" value="1"/>
</dbReference>
<dbReference type="FunFam" id="3.30.1230.20:FF:000001">
    <property type="entry name" value="40S ribosomal protein S21"/>
    <property type="match status" value="1"/>
</dbReference>
<evidence type="ECO:0000256" key="4">
    <source>
        <dbReference type="PIRNR" id="PIRNR002148"/>
    </source>
</evidence>
<dbReference type="AlphaFoldDB" id="A0A0F7SQ05"/>
<dbReference type="GO" id="GO:0003735">
    <property type="term" value="F:structural constituent of ribosome"/>
    <property type="evidence" value="ECO:0007669"/>
    <property type="project" value="InterPro"/>
</dbReference>
<comment type="subcellular location">
    <subcellularLocation>
        <location evidence="4">Cytoplasm</location>
    </subcellularLocation>
</comment>
<dbReference type="GO" id="GO:0042274">
    <property type="term" value="P:ribosomal small subunit biogenesis"/>
    <property type="evidence" value="ECO:0007669"/>
    <property type="project" value="UniProtKB-ARBA"/>
</dbReference>
<reference evidence="5" key="1">
    <citation type="submission" date="2014-08" db="EMBL/GenBank/DDBJ databases">
        <authorList>
            <person name="Sharma Rahul"/>
            <person name="Thines Marco"/>
        </authorList>
    </citation>
    <scope>NUCLEOTIDE SEQUENCE</scope>
</reference>
<dbReference type="GO" id="GO:0022626">
    <property type="term" value="C:cytosolic ribosome"/>
    <property type="evidence" value="ECO:0007669"/>
    <property type="project" value="UniProtKB-ARBA"/>
</dbReference>
<dbReference type="GO" id="GO:0006364">
    <property type="term" value="P:rRNA processing"/>
    <property type="evidence" value="ECO:0007669"/>
    <property type="project" value="UniProtKB-KW"/>
</dbReference>
<comment type="similarity">
    <text evidence="1 4">Belongs to the eukaryotic ribosomal protein eS21 family.</text>
</comment>
<name>A0A0F7SQ05_PHARH</name>
<dbReference type="PIRSF" id="PIRSF002148">
    <property type="entry name" value="Ribosomal_S21e"/>
    <property type="match status" value="1"/>
</dbReference>
<dbReference type="PANTHER" id="PTHR10442">
    <property type="entry name" value="40S RIBOSOMAL PROTEIN S21"/>
    <property type="match status" value="1"/>
</dbReference>
<proteinExistence type="inferred from homology"/>
<keyword evidence="2 4" id="KW-0689">Ribosomal protein</keyword>
<dbReference type="GO" id="GO:0006412">
    <property type="term" value="P:translation"/>
    <property type="evidence" value="ECO:0007669"/>
    <property type="project" value="InterPro"/>
</dbReference>
<dbReference type="InterPro" id="IPR038579">
    <property type="entry name" value="Ribosomal_eS21_sf"/>
</dbReference>
<evidence type="ECO:0000256" key="1">
    <source>
        <dbReference type="ARBA" id="ARBA00010228"/>
    </source>
</evidence>
<dbReference type="GO" id="GO:1990904">
    <property type="term" value="C:ribonucleoprotein complex"/>
    <property type="evidence" value="ECO:0007669"/>
    <property type="project" value="UniProtKB-KW"/>
</dbReference>
<keyword evidence="3 4" id="KW-0687">Ribonucleoprotein</keyword>
<dbReference type="InterPro" id="IPR001931">
    <property type="entry name" value="Ribosomal_eS21"/>
</dbReference>
<evidence type="ECO:0000256" key="2">
    <source>
        <dbReference type="ARBA" id="ARBA00022980"/>
    </source>
</evidence>
<comment type="subunit">
    <text evidence="4">Component of the small ribosomal subunit.</text>
</comment>
<dbReference type="PROSITE" id="PS00996">
    <property type="entry name" value="RIBOSOMAL_S21E"/>
    <property type="match status" value="1"/>
</dbReference>
<accession>A0A0F7SQ05</accession>